<reference evidence="2" key="1">
    <citation type="submission" date="2017-03" db="EMBL/GenBank/DDBJ databases">
        <title>Phytopthora megakarya and P. palmivora, two closely related causual agents of cacao black pod achieved similar genome size and gene model numbers by different mechanisms.</title>
        <authorList>
            <person name="Ali S."/>
            <person name="Shao J."/>
            <person name="Larry D.J."/>
            <person name="Kronmiller B."/>
            <person name="Shen D."/>
            <person name="Strem M.D."/>
            <person name="Melnick R.L."/>
            <person name="Guiltinan M.J."/>
            <person name="Tyler B.M."/>
            <person name="Meinhardt L.W."/>
            <person name="Bailey B.A."/>
        </authorList>
    </citation>
    <scope>NUCLEOTIDE SEQUENCE [LARGE SCALE GENOMIC DNA]</scope>
    <source>
        <strain evidence="2">zdho120</strain>
    </source>
</reference>
<dbReference type="Proteomes" id="UP000198211">
    <property type="component" value="Unassembled WGS sequence"/>
</dbReference>
<proteinExistence type="predicted"/>
<gene>
    <name evidence="1" type="ORF">PHMEG_00018134</name>
</gene>
<comment type="caution">
    <text evidence="1">The sequence shown here is derived from an EMBL/GenBank/DDBJ whole genome shotgun (WGS) entry which is preliminary data.</text>
</comment>
<organism evidence="1 2">
    <name type="scientific">Phytophthora megakarya</name>
    <dbReference type="NCBI Taxonomy" id="4795"/>
    <lineage>
        <taxon>Eukaryota</taxon>
        <taxon>Sar</taxon>
        <taxon>Stramenopiles</taxon>
        <taxon>Oomycota</taxon>
        <taxon>Peronosporomycetes</taxon>
        <taxon>Peronosporales</taxon>
        <taxon>Peronosporaceae</taxon>
        <taxon>Phytophthora</taxon>
    </lineage>
</organism>
<accession>A0A225VXA8</accession>
<dbReference type="OrthoDB" id="128291at2759"/>
<name>A0A225VXA8_9STRA</name>
<protein>
    <submittedName>
        <fullName evidence="1">Avirulence (Avh) protein</fullName>
    </submittedName>
</protein>
<evidence type="ECO:0000313" key="2">
    <source>
        <dbReference type="Proteomes" id="UP000198211"/>
    </source>
</evidence>
<dbReference type="AlphaFoldDB" id="A0A225VXA8"/>
<sequence length="609" mass="71129">MSAFKSSKVTPEKLQKWLENETSADVVFTRLHLHELDRRVFDKPQQFATWISYADALSAKLPEMSAISILTRKFGDYDLFRMIEAAKTSSDMNIKTLATELEAKQMQFWLTTKKDPDDIFRVYNLQSLRWKNIFKEPEFTHWAKYVDDLNAKYPEEPTWMYSTLTKHYKDEVLLKKIYELRWTEDAEVIPKLEDDWLQAGIQNHKTPYQVLLDLGLGKKADNILVLVASKDLFASIWVKYMQAFNKRYPDEKTTMVETFTKAFGDIGVTKMLYAGKEKDFGENAENLVTKLESAQLNMWLNSGKSTDDVFNLLKLDKATSMYNFQDKQLLNTWVSYLNIFIKENPDKTEVLFAALQSRLKDIHLNEILNLAKNFPSIKNIAIKIQKAKIESYHASNESPSSVFQLLGLENEGIHILSTSQFKLWMKYVEDFNKRNLKQESWYSILSDEYSVERMIEQAMLSPSTVKIGEMLETEYIKYQVGQKTPPERTFFLLGLKKADDKTLITPAFKLWTRYLNEFNKRYPEEKVTMIEGLRANYYDISLLYMFKTARNDPTTETLVTNLENALINKWLVEETTETYLREQLGRVDTSEGMIQRYIKKRTATTGKSS</sequence>
<dbReference type="EMBL" id="NBNE01002877">
    <property type="protein sequence ID" value="OWZ09200.1"/>
    <property type="molecule type" value="Genomic_DNA"/>
</dbReference>
<keyword evidence="2" id="KW-1185">Reference proteome</keyword>
<evidence type="ECO:0000313" key="1">
    <source>
        <dbReference type="EMBL" id="OWZ09200.1"/>
    </source>
</evidence>